<evidence type="ECO:0000256" key="1">
    <source>
        <dbReference type="SAM" id="Phobius"/>
    </source>
</evidence>
<feature type="transmembrane region" description="Helical" evidence="1">
    <location>
        <begin position="46"/>
        <end position="63"/>
    </location>
</feature>
<keyword evidence="1" id="KW-1133">Transmembrane helix</keyword>
<protein>
    <submittedName>
        <fullName evidence="2">Uncharacterized protein</fullName>
    </submittedName>
</protein>
<name>A0ABT8KLT4_9BACT</name>
<feature type="transmembrane region" description="Helical" evidence="1">
    <location>
        <begin position="24"/>
        <end position="40"/>
    </location>
</feature>
<accession>A0ABT8KLT4</accession>
<dbReference type="EMBL" id="JAUJEA010000002">
    <property type="protein sequence ID" value="MDN5201194.1"/>
    <property type="molecule type" value="Genomic_DNA"/>
</dbReference>
<sequence>MDEKIEEYKELRQEIRTLLSRQHNIKNFAYVITLGVFGAITTVKELYLISLLSAFLIGLLWLSELRRIMAVFRLSTYIEIFIEEDVANLRYETLSRQNNFSKGLLSKLLRLINNSDILILFVFHSTYGVVRCYNNNINLAIILTILFGLIFIILGYYSYRVAMKGENSEKENWLKVKDNLLA</sequence>
<keyword evidence="3" id="KW-1185">Reference proteome</keyword>
<comment type="caution">
    <text evidence="2">The sequence shown here is derived from an EMBL/GenBank/DDBJ whole genome shotgun (WGS) entry which is preliminary data.</text>
</comment>
<dbReference type="RefSeq" id="WP_346751220.1">
    <property type="nucleotide sequence ID" value="NZ_JAUJEA010000002.1"/>
</dbReference>
<evidence type="ECO:0000313" key="3">
    <source>
        <dbReference type="Proteomes" id="UP001172082"/>
    </source>
</evidence>
<keyword evidence="1" id="KW-0472">Membrane</keyword>
<dbReference type="Proteomes" id="UP001172082">
    <property type="component" value="Unassembled WGS sequence"/>
</dbReference>
<proteinExistence type="predicted"/>
<keyword evidence="1" id="KW-0812">Transmembrane</keyword>
<gene>
    <name evidence="2" type="ORF">QQ008_07470</name>
</gene>
<feature type="transmembrane region" description="Helical" evidence="1">
    <location>
        <begin position="136"/>
        <end position="157"/>
    </location>
</feature>
<organism evidence="2 3">
    <name type="scientific">Splendidivirga corallicola</name>
    <dbReference type="NCBI Taxonomy" id="3051826"/>
    <lineage>
        <taxon>Bacteria</taxon>
        <taxon>Pseudomonadati</taxon>
        <taxon>Bacteroidota</taxon>
        <taxon>Cytophagia</taxon>
        <taxon>Cytophagales</taxon>
        <taxon>Splendidivirgaceae</taxon>
        <taxon>Splendidivirga</taxon>
    </lineage>
</organism>
<reference evidence="2" key="1">
    <citation type="submission" date="2023-06" db="EMBL/GenBank/DDBJ databases">
        <title>Genomic of Parafulvivirga corallium.</title>
        <authorList>
            <person name="Wang G."/>
        </authorList>
    </citation>
    <scope>NUCLEOTIDE SEQUENCE</scope>
    <source>
        <strain evidence="2">BMA10</strain>
    </source>
</reference>
<evidence type="ECO:0000313" key="2">
    <source>
        <dbReference type="EMBL" id="MDN5201194.1"/>
    </source>
</evidence>